<evidence type="ECO:0000313" key="3">
    <source>
        <dbReference type="EMBL" id="SNC61229.1"/>
    </source>
</evidence>
<gene>
    <name evidence="3" type="ORF">SAMN05445756_0439</name>
</gene>
<name>A0A212T5D9_9MICO</name>
<evidence type="ECO:0000256" key="1">
    <source>
        <dbReference type="SAM" id="Phobius"/>
    </source>
</evidence>
<evidence type="ECO:0000259" key="2">
    <source>
        <dbReference type="Pfam" id="PF01476"/>
    </source>
</evidence>
<protein>
    <submittedName>
        <fullName evidence="3">LysM domain-containing protein</fullName>
    </submittedName>
</protein>
<feature type="domain" description="LysM" evidence="2">
    <location>
        <begin position="66"/>
        <end position="113"/>
    </location>
</feature>
<feature type="transmembrane region" description="Helical" evidence="1">
    <location>
        <begin position="35"/>
        <end position="53"/>
    </location>
</feature>
<keyword evidence="4" id="KW-1185">Reference proteome</keyword>
<keyword evidence="1" id="KW-1133">Transmembrane helix</keyword>
<dbReference type="InterPro" id="IPR036779">
    <property type="entry name" value="LysM_dom_sf"/>
</dbReference>
<sequence length="115" mass="11964">MSTMTIDLQRPVVRGAARPHSTAAQRLQCARRRRTLAVLLAVVFVLLVAWQAAGVGGEGVAAQEVVVAEGQTLSHLASEYLPGLAPAEGVLRIQEANDLGTTAVEAGQVLEIPAG</sequence>
<dbReference type="EMBL" id="FYEZ01000001">
    <property type="protein sequence ID" value="SNC61229.1"/>
    <property type="molecule type" value="Genomic_DNA"/>
</dbReference>
<organism evidence="3 4">
    <name type="scientific">Kytococcus aerolatus</name>
    <dbReference type="NCBI Taxonomy" id="592308"/>
    <lineage>
        <taxon>Bacteria</taxon>
        <taxon>Bacillati</taxon>
        <taxon>Actinomycetota</taxon>
        <taxon>Actinomycetes</taxon>
        <taxon>Micrococcales</taxon>
        <taxon>Kytococcaceae</taxon>
        <taxon>Kytococcus</taxon>
    </lineage>
</organism>
<dbReference type="Proteomes" id="UP000198122">
    <property type="component" value="Unassembled WGS sequence"/>
</dbReference>
<dbReference type="Pfam" id="PF01476">
    <property type="entry name" value="LysM"/>
    <property type="match status" value="1"/>
</dbReference>
<dbReference type="AlphaFoldDB" id="A0A212T5D9"/>
<evidence type="ECO:0000313" key="4">
    <source>
        <dbReference type="Proteomes" id="UP000198122"/>
    </source>
</evidence>
<dbReference type="Gene3D" id="3.10.350.10">
    <property type="entry name" value="LysM domain"/>
    <property type="match status" value="1"/>
</dbReference>
<keyword evidence="1" id="KW-0812">Transmembrane</keyword>
<accession>A0A212T5D9</accession>
<keyword evidence="1" id="KW-0472">Membrane</keyword>
<dbReference type="InterPro" id="IPR018392">
    <property type="entry name" value="LysM"/>
</dbReference>
<reference evidence="3 4" key="1">
    <citation type="submission" date="2017-06" db="EMBL/GenBank/DDBJ databases">
        <authorList>
            <person name="Kim H.J."/>
            <person name="Triplett B.A."/>
        </authorList>
    </citation>
    <scope>NUCLEOTIDE SEQUENCE [LARGE SCALE GENOMIC DNA]</scope>
    <source>
        <strain evidence="3 4">DSM 22179</strain>
    </source>
</reference>
<dbReference type="RefSeq" id="WP_088817448.1">
    <property type="nucleotide sequence ID" value="NZ_FYEZ01000001.1"/>
</dbReference>
<proteinExistence type="predicted"/>